<dbReference type="SUPFAM" id="SSF55811">
    <property type="entry name" value="Nudix"/>
    <property type="match status" value="1"/>
</dbReference>
<dbReference type="Proteomes" id="UP000010467">
    <property type="component" value="Chromosome"/>
</dbReference>
<evidence type="ECO:0000256" key="1">
    <source>
        <dbReference type="ARBA" id="ARBA00022801"/>
    </source>
</evidence>
<feature type="domain" description="Nudix hydrolase" evidence="2">
    <location>
        <begin position="17"/>
        <end position="158"/>
    </location>
</feature>
<dbReference type="PATRIC" id="fig|937777.3.peg.369"/>
<sequence length="158" mass="17752">MRFSDLAQARAAARADNLRERTVCYVTRSRREVLVFEHTEEYPDAGVQVPGGGVEAVETPAQGAVREVFEEAGLIPVSAPVYLASRAQVFEVRCQMNHYYWLEAPDRTPDAWEHFAEGQYIFRHRFAPLEHSGLDWGMDAELPTLLDLIAATAQECVA</sequence>
<dbReference type="EMBL" id="CP003382">
    <property type="protein sequence ID" value="AFZ65961.1"/>
    <property type="molecule type" value="Genomic_DNA"/>
</dbReference>
<dbReference type="Gene3D" id="3.90.79.10">
    <property type="entry name" value="Nucleoside Triphosphate Pyrophosphohydrolase"/>
    <property type="match status" value="1"/>
</dbReference>
<evidence type="ECO:0000313" key="3">
    <source>
        <dbReference type="EMBL" id="AFZ65961.1"/>
    </source>
</evidence>
<dbReference type="AlphaFoldDB" id="K9ZWJ9"/>
<reference evidence="4" key="1">
    <citation type="submission" date="2012-03" db="EMBL/GenBank/DDBJ databases">
        <title>Complete sequence of chromosome of Deinococcus peraridilitoris DSM 19664.</title>
        <authorList>
            <person name="Lucas S."/>
            <person name="Copeland A."/>
            <person name="Lapidus A."/>
            <person name="Glavina del Rio T."/>
            <person name="Dalin E."/>
            <person name="Tice H."/>
            <person name="Bruce D."/>
            <person name="Goodwin L."/>
            <person name="Pitluck S."/>
            <person name="Peters L."/>
            <person name="Mikhailova N."/>
            <person name="Lu M."/>
            <person name="Kyrpides N."/>
            <person name="Mavromatis K."/>
            <person name="Ivanova N."/>
            <person name="Brettin T."/>
            <person name="Detter J.C."/>
            <person name="Han C."/>
            <person name="Larimer F."/>
            <person name="Land M."/>
            <person name="Hauser L."/>
            <person name="Markowitz V."/>
            <person name="Cheng J.-F."/>
            <person name="Hugenholtz P."/>
            <person name="Woyke T."/>
            <person name="Wu D."/>
            <person name="Pukall R."/>
            <person name="Steenblock K."/>
            <person name="Brambilla E."/>
            <person name="Klenk H.-P."/>
            <person name="Eisen J.A."/>
        </authorList>
    </citation>
    <scope>NUCLEOTIDE SEQUENCE [LARGE SCALE GENOMIC DNA]</scope>
    <source>
        <strain evidence="4">DSM 19664 / LMG 22246 / CIP 109416 / KR-200</strain>
    </source>
</reference>
<dbReference type="PROSITE" id="PS51462">
    <property type="entry name" value="NUDIX"/>
    <property type="match status" value="1"/>
</dbReference>
<dbReference type="HOGENOM" id="CLU_116638_0_0_0"/>
<accession>K9ZWJ9</accession>
<dbReference type="InterPro" id="IPR015797">
    <property type="entry name" value="NUDIX_hydrolase-like_dom_sf"/>
</dbReference>
<evidence type="ECO:0000313" key="4">
    <source>
        <dbReference type="Proteomes" id="UP000010467"/>
    </source>
</evidence>
<dbReference type="KEGG" id="dpd:Deipe_0361"/>
<dbReference type="Pfam" id="PF00293">
    <property type="entry name" value="NUDIX"/>
    <property type="match status" value="1"/>
</dbReference>
<dbReference type="CDD" id="cd04663">
    <property type="entry name" value="NUDIX_Hydrolase"/>
    <property type="match status" value="1"/>
</dbReference>
<dbReference type="GO" id="GO:0016787">
    <property type="term" value="F:hydrolase activity"/>
    <property type="evidence" value="ECO:0007669"/>
    <property type="project" value="UniProtKB-KW"/>
</dbReference>
<dbReference type="InterPro" id="IPR000086">
    <property type="entry name" value="NUDIX_hydrolase_dom"/>
</dbReference>
<proteinExistence type="predicted"/>
<gene>
    <name evidence="3" type="ordered locus">Deipe_0361</name>
</gene>
<name>K9ZWJ9_DEIPD</name>
<dbReference type="PROSITE" id="PS00893">
    <property type="entry name" value="NUDIX_BOX"/>
    <property type="match status" value="1"/>
</dbReference>
<dbReference type="InterPro" id="IPR020084">
    <property type="entry name" value="NUDIX_hydrolase_CS"/>
</dbReference>
<dbReference type="eggNOG" id="COG0494">
    <property type="taxonomic scope" value="Bacteria"/>
</dbReference>
<protein>
    <submittedName>
        <fullName evidence="3">ADP-ribose pyrophosphatase</fullName>
    </submittedName>
</protein>
<evidence type="ECO:0000259" key="2">
    <source>
        <dbReference type="PROSITE" id="PS51462"/>
    </source>
</evidence>
<keyword evidence="4" id="KW-1185">Reference proteome</keyword>
<keyword evidence="1" id="KW-0378">Hydrolase</keyword>
<organism evidence="3 4">
    <name type="scientific">Deinococcus peraridilitoris (strain DSM 19664 / LMG 22246 / CIP 109416 / KR-200)</name>
    <dbReference type="NCBI Taxonomy" id="937777"/>
    <lineage>
        <taxon>Bacteria</taxon>
        <taxon>Thermotogati</taxon>
        <taxon>Deinococcota</taxon>
        <taxon>Deinococci</taxon>
        <taxon>Deinococcales</taxon>
        <taxon>Deinococcaceae</taxon>
        <taxon>Deinococcus</taxon>
    </lineage>
</organism>
<dbReference type="STRING" id="937777.Deipe_0361"/>